<reference evidence="1" key="1">
    <citation type="submission" date="2022-06" db="EMBL/GenBank/DDBJ databases">
        <title>Alkalicoccobacillus porphyridii sp. nov., isolated from a marine red alga, Porphyridium purpureum and reclassification of Shouchella plakortidis and Shouchella gibsonii as Alkalicoccobacillus plakortidis comb. nov. and Alkalicoccobacillus gibsonii comb. nov.</title>
        <authorList>
            <person name="Kim K.H."/>
            <person name="Lee J.K."/>
            <person name="Han D.M."/>
            <person name="Baek J.H."/>
            <person name="Jeon C.O."/>
        </authorList>
    </citation>
    <scope>NUCLEOTIDE SEQUENCE</scope>
    <source>
        <strain evidence="1">DSM 19153</strain>
    </source>
</reference>
<comment type="caution">
    <text evidence="1">The sequence shown here is derived from an EMBL/GenBank/DDBJ whole genome shotgun (WGS) entry which is preliminary data.</text>
</comment>
<evidence type="ECO:0000313" key="2">
    <source>
        <dbReference type="Proteomes" id="UP001203665"/>
    </source>
</evidence>
<evidence type="ECO:0000313" key="1">
    <source>
        <dbReference type="EMBL" id="MCM2676328.1"/>
    </source>
</evidence>
<dbReference type="Proteomes" id="UP001203665">
    <property type="component" value="Unassembled WGS sequence"/>
</dbReference>
<organism evidence="1 2">
    <name type="scientific">Alkalicoccobacillus plakortidis</name>
    <dbReference type="NCBI Taxonomy" id="444060"/>
    <lineage>
        <taxon>Bacteria</taxon>
        <taxon>Bacillati</taxon>
        <taxon>Bacillota</taxon>
        <taxon>Bacilli</taxon>
        <taxon>Bacillales</taxon>
        <taxon>Bacillaceae</taxon>
        <taxon>Alkalicoccobacillus</taxon>
    </lineage>
</organism>
<sequence>MSPETQALVQLILAGDLKETEHTGMKNTHQLIQLLYGTEYGLDIETTLGEGTVISLRIPYKG</sequence>
<dbReference type="RefSeq" id="WP_251608308.1">
    <property type="nucleotide sequence ID" value="NZ_JAMQJY010000001.1"/>
</dbReference>
<proteinExistence type="predicted"/>
<accession>A0ABT0XKA5</accession>
<name>A0ABT0XKA5_9BACI</name>
<keyword evidence="2" id="KW-1185">Reference proteome</keyword>
<dbReference type="InterPro" id="IPR036890">
    <property type="entry name" value="HATPase_C_sf"/>
</dbReference>
<gene>
    <name evidence="1" type="ORF">NDM98_13050</name>
</gene>
<protein>
    <submittedName>
        <fullName evidence="1">Uncharacterized protein</fullName>
    </submittedName>
</protein>
<dbReference type="Gene3D" id="3.30.565.10">
    <property type="entry name" value="Histidine kinase-like ATPase, C-terminal domain"/>
    <property type="match status" value="1"/>
</dbReference>
<dbReference type="EMBL" id="JAMQJY010000001">
    <property type="protein sequence ID" value="MCM2676328.1"/>
    <property type="molecule type" value="Genomic_DNA"/>
</dbReference>